<dbReference type="InterPro" id="IPR000192">
    <property type="entry name" value="Aminotrans_V_dom"/>
</dbReference>
<dbReference type="InterPro" id="IPR024169">
    <property type="entry name" value="SP_NH2Trfase/AEP_transaminase"/>
</dbReference>
<dbReference type="GO" id="GO:0019265">
    <property type="term" value="P:glycine biosynthetic process, by transamination of glyoxylate"/>
    <property type="evidence" value="ECO:0007669"/>
    <property type="project" value="TreeGrafter"/>
</dbReference>
<dbReference type="InterPro" id="IPR015421">
    <property type="entry name" value="PyrdxlP-dep_Trfase_major"/>
</dbReference>
<dbReference type="AlphaFoldDB" id="A0A914W7K5"/>
<evidence type="ECO:0000313" key="10">
    <source>
        <dbReference type="Proteomes" id="UP000887566"/>
    </source>
</evidence>
<dbReference type="EC" id="2.6.1.44" evidence="6"/>
<dbReference type="FunFam" id="3.40.640.10:FF:000027">
    <property type="entry name" value="Serine--pyruvate aminotransferase, mitochondrial"/>
    <property type="match status" value="1"/>
</dbReference>
<comment type="similarity">
    <text evidence="2 6">Belongs to the class-V pyridoxal-phosphate-dependent aminotransferase family.</text>
</comment>
<evidence type="ECO:0000256" key="4">
    <source>
        <dbReference type="ARBA" id="ARBA00022679"/>
    </source>
</evidence>
<evidence type="ECO:0000256" key="7">
    <source>
        <dbReference type="PIRSR" id="PIRSR000524-1"/>
    </source>
</evidence>
<evidence type="ECO:0000256" key="5">
    <source>
        <dbReference type="ARBA" id="ARBA00022898"/>
    </source>
</evidence>
<evidence type="ECO:0000256" key="6">
    <source>
        <dbReference type="PIRNR" id="PIRNR000524"/>
    </source>
</evidence>
<feature type="modified residue" description="N6-(pyridoxal phosphate)lysine" evidence="8">
    <location>
        <position position="204"/>
    </location>
</feature>
<dbReference type="PIRSF" id="PIRSF000524">
    <property type="entry name" value="SPT"/>
    <property type="match status" value="1"/>
</dbReference>
<dbReference type="WBParaSite" id="PSAMB.scaffold3390size18482.g21312.t1">
    <property type="protein sequence ID" value="PSAMB.scaffold3390size18482.g21312.t1"/>
    <property type="gene ID" value="PSAMB.scaffold3390size18482.g21312"/>
</dbReference>
<dbReference type="GO" id="GO:0005777">
    <property type="term" value="C:peroxisome"/>
    <property type="evidence" value="ECO:0007669"/>
    <property type="project" value="TreeGrafter"/>
</dbReference>
<keyword evidence="10" id="KW-1185">Reference proteome</keyword>
<keyword evidence="3" id="KW-0032">Aminotransferase</keyword>
<dbReference type="InterPro" id="IPR015424">
    <property type="entry name" value="PyrdxlP-dep_Trfase"/>
</dbReference>
<sequence length="385" mass="41666">MDVPPPACLKSPPNIPHKLLLGPGPSNAAEDVLQAMTSPLLGHLHPEFLKIMDEVKEGIQYVFQTKNKLTFAISGTGHAGMECALVNLLEPGDRLLVVDIGFWANRATDMAERCGATVQRVVESPGKAVDAATLEKAIESYRPHVVFVVQGESSTGVCQPLEKFGAICHKHGALLVVDTVASLGGAEFYADRLEVDCVYSATQKCLNAPPSLAPISFSERALEKIKKRTKKVQSYYLDAELLGNYWGCFDEPRRYHHTGMISSVYALRAALARLAAEGLDEAVQKHKRNVQLLYIGLDDIGVSPFVQDETLRLPCLTTVAVPEGIDAKQVCDTLMSQGIEVAGGLGPTAGKLWRIGTFGMNSNEANIKRVVAAMKAALADQKHHI</sequence>
<keyword evidence="5 6" id="KW-0663">Pyridoxal phosphate</keyword>
<evidence type="ECO:0000256" key="8">
    <source>
        <dbReference type="PIRSR" id="PIRSR000524-50"/>
    </source>
</evidence>
<evidence type="ECO:0000256" key="3">
    <source>
        <dbReference type="ARBA" id="ARBA00022576"/>
    </source>
</evidence>
<accession>A0A914W7K5</accession>
<dbReference type="PANTHER" id="PTHR21152:SF40">
    <property type="entry name" value="ALANINE--GLYOXYLATE AMINOTRANSFERASE"/>
    <property type="match status" value="1"/>
</dbReference>
<dbReference type="GO" id="GO:0004760">
    <property type="term" value="F:L-serine-pyruvate transaminase activity"/>
    <property type="evidence" value="ECO:0007669"/>
    <property type="project" value="TreeGrafter"/>
</dbReference>
<comment type="cofactor">
    <cofactor evidence="1 6 8">
        <name>pyridoxal 5'-phosphate</name>
        <dbReference type="ChEBI" id="CHEBI:597326"/>
    </cofactor>
</comment>
<keyword evidence="4" id="KW-0808">Transferase</keyword>
<organism evidence="10 11">
    <name type="scientific">Plectus sambesii</name>
    <dbReference type="NCBI Taxonomy" id="2011161"/>
    <lineage>
        <taxon>Eukaryota</taxon>
        <taxon>Metazoa</taxon>
        <taxon>Ecdysozoa</taxon>
        <taxon>Nematoda</taxon>
        <taxon>Chromadorea</taxon>
        <taxon>Plectida</taxon>
        <taxon>Plectina</taxon>
        <taxon>Plectoidea</taxon>
        <taxon>Plectidae</taxon>
        <taxon>Plectus</taxon>
    </lineage>
</organism>
<comment type="catalytic activity">
    <reaction evidence="6">
        <text>glyoxylate + L-alanine = glycine + pyruvate</text>
        <dbReference type="Rhea" id="RHEA:24248"/>
        <dbReference type="ChEBI" id="CHEBI:15361"/>
        <dbReference type="ChEBI" id="CHEBI:36655"/>
        <dbReference type="ChEBI" id="CHEBI:57305"/>
        <dbReference type="ChEBI" id="CHEBI:57972"/>
        <dbReference type="EC" id="2.6.1.44"/>
    </reaction>
</comment>
<dbReference type="InterPro" id="IPR015422">
    <property type="entry name" value="PyrdxlP-dep_Trfase_small"/>
</dbReference>
<proteinExistence type="inferred from homology"/>
<feature type="binding site" evidence="7">
    <location>
        <position position="354"/>
    </location>
    <ligand>
        <name>substrate</name>
    </ligand>
</feature>
<name>A0A914W7K5_9BILA</name>
<evidence type="ECO:0000259" key="9">
    <source>
        <dbReference type="Pfam" id="PF00266"/>
    </source>
</evidence>
<evidence type="ECO:0000256" key="1">
    <source>
        <dbReference type="ARBA" id="ARBA00001933"/>
    </source>
</evidence>
<dbReference type="SUPFAM" id="SSF53383">
    <property type="entry name" value="PLP-dependent transferases"/>
    <property type="match status" value="1"/>
</dbReference>
<protein>
    <recommendedName>
        <fullName evidence="6">Alanine--glyoxylate aminotransferase</fullName>
        <ecNumber evidence="6">2.6.1.44</ecNumber>
    </recommendedName>
</protein>
<dbReference type="Gene3D" id="3.40.640.10">
    <property type="entry name" value="Type I PLP-dependent aspartate aminotransferase-like (Major domain)"/>
    <property type="match status" value="1"/>
</dbReference>
<dbReference type="Gene3D" id="3.90.1150.10">
    <property type="entry name" value="Aspartate Aminotransferase, domain 1"/>
    <property type="match status" value="1"/>
</dbReference>
<dbReference type="Pfam" id="PF00266">
    <property type="entry name" value="Aminotran_5"/>
    <property type="match status" value="1"/>
</dbReference>
<evidence type="ECO:0000256" key="2">
    <source>
        <dbReference type="ARBA" id="ARBA00009236"/>
    </source>
</evidence>
<dbReference type="PANTHER" id="PTHR21152">
    <property type="entry name" value="AMINOTRANSFERASE CLASS V"/>
    <property type="match status" value="1"/>
</dbReference>
<dbReference type="GO" id="GO:0008453">
    <property type="term" value="F:alanine-glyoxylate transaminase activity"/>
    <property type="evidence" value="ECO:0007669"/>
    <property type="project" value="UniProtKB-EC"/>
</dbReference>
<dbReference type="CDD" id="cd06451">
    <property type="entry name" value="AGAT_like"/>
    <property type="match status" value="1"/>
</dbReference>
<reference evidence="11" key="1">
    <citation type="submission" date="2022-11" db="UniProtKB">
        <authorList>
            <consortium name="WormBaseParasite"/>
        </authorList>
    </citation>
    <scope>IDENTIFICATION</scope>
</reference>
<dbReference type="Proteomes" id="UP000887566">
    <property type="component" value="Unplaced"/>
</dbReference>
<evidence type="ECO:0000313" key="11">
    <source>
        <dbReference type="WBParaSite" id="PSAMB.scaffold3390size18482.g21312.t1"/>
    </source>
</evidence>
<feature type="domain" description="Aminotransferase class V" evidence="9">
    <location>
        <begin position="41"/>
        <end position="346"/>
    </location>
</feature>